<protein>
    <recommendedName>
        <fullName evidence="11">Probable alginate O-acetylase</fullName>
        <ecNumber evidence="11">2.3.1.-</ecNumber>
    </recommendedName>
</protein>
<dbReference type="GO" id="GO:0005886">
    <property type="term" value="C:plasma membrane"/>
    <property type="evidence" value="ECO:0007669"/>
    <property type="project" value="UniProtKB-SubCell"/>
</dbReference>
<dbReference type="UniPathway" id="UPA00286"/>
<dbReference type="PIRSF" id="PIRSF500217">
    <property type="entry name" value="AlgI"/>
    <property type="match status" value="1"/>
</dbReference>
<keyword evidence="7 11" id="KW-0016">Alginate biosynthesis</keyword>
<evidence type="ECO:0000256" key="6">
    <source>
        <dbReference type="ARBA" id="ARBA00022692"/>
    </source>
</evidence>
<comment type="subcellular location">
    <subcellularLocation>
        <location evidence="11">Cell inner membrane</location>
    </subcellularLocation>
    <subcellularLocation>
        <location evidence="1">Cell membrane</location>
        <topology evidence="1">Multi-pass membrane protein</topology>
    </subcellularLocation>
</comment>
<dbReference type="PANTHER" id="PTHR13285">
    <property type="entry name" value="ACYLTRANSFERASE"/>
    <property type="match status" value="1"/>
</dbReference>
<evidence type="ECO:0000256" key="4">
    <source>
        <dbReference type="ARBA" id="ARBA00022475"/>
    </source>
</evidence>
<evidence type="ECO:0000256" key="8">
    <source>
        <dbReference type="ARBA" id="ARBA00022989"/>
    </source>
</evidence>
<evidence type="ECO:0000313" key="13">
    <source>
        <dbReference type="EMBL" id="OEY97502.1"/>
    </source>
</evidence>
<evidence type="ECO:0000256" key="7">
    <source>
        <dbReference type="ARBA" id="ARBA00022841"/>
    </source>
</evidence>
<evidence type="ECO:0000256" key="1">
    <source>
        <dbReference type="ARBA" id="ARBA00004651"/>
    </source>
</evidence>
<name>A0A1E7RE28_9GAMM</name>
<feature type="transmembrane region" description="Helical" evidence="12">
    <location>
        <begin position="475"/>
        <end position="499"/>
    </location>
</feature>
<evidence type="ECO:0000256" key="12">
    <source>
        <dbReference type="SAM" id="Phobius"/>
    </source>
</evidence>
<dbReference type="GO" id="GO:0042121">
    <property type="term" value="P:alginic acid biosynthetic process"/>
    <property type="evidence" value="ECO:0007669"/>
    <property type="project" value="UniProtKB-UniRule"/>
</dbReference>
<feature type="transmembrane region" description="Helical" evidence="12">
    <location>
        <begin position="119"/>
        <end position="141"/>
    </location>
</feature>
<sequence>MPMFSFLSIEFGLFFLVFFCLYWACRHQPQFQNFLLVLASYGLIYLMAGTLAVGMLFVFTLLIFLLSIAMDRFEHNKKLWLSCGIVFTVLNLGIFKYYDFFKPQIAAVLQQFQLDSSGLAANLILPLGISYYSFQAISYLVSRYRNEVDVPRFNLSQLLLHFSCFATITAGPIARAQSAKGLTDIYGKPCGLSPQLRQKEKRQILTPTLAFLLIALALAKKWWLAGYLADHWVNPVFSNPMQYHSLEVLAAIYGYTVQLFLDFSGYSDMMIAFGLLLGLRLPVNFRAPLLAHNIRDFWDRWHISLSTWIRDYIYIPLGGSRGSFTRTQINLLSAMVLSGIWHGSTWNFLLWGLFHGLALVILNISDKIYARIFKVPLKQARDTVYRSGLLGKVLSVFITIHFVCFAFVFFRAKTFNDAIDVFHALLSNYINVQFSDNPLYLLSLLLIAWVIYPFVRQLPHYLKLNLQHLPRYALVVPLFIVFIVIVICAPSGIPGFIYANF</sequence>
<keyword evidence="11" id="KW-0997">Cell inner membrane</keyword>
<dbReference type="GO" id="GO:0016746">
    <property type="term" value="F:acyltransferase activity"/>
    <property type="evidence" value="ECO:0007669"/>
    <property type="project" value="UniProtKB-KW"/>
</dbReference>
<keyword evidence="6 11" id="KW-0812">Transmembrane</keyword>
<evidence type="ECO:0000313" key="14">
    <source>
        <dbReference type="Proteomes" id="UP000185895"/>
    </source>
</evidence>
<feature type="transmembrane region" description="Helical" evidence="12">
    <location>
        <begin position="204"/>
        <end position="223"/>
    </location>
</feature>
<evidence type="ECO:0000256" key="11">
    <source>
        <dbReference type="PIRNR" id="PIRNR016636"/>
    </source>
</evidence>
<dbReference type="InterPro" id="IPR024194">
    <property type="entry name" value="Ac/AlaTfrase_AlgI/DltB"/>
</dbReference>
<gene>
    <name evidence="13" type="ORF">BJI46_09745</name>
</gene>
<evidence type="ECO:0000256" key="2">
    <source>
        <dbReference type="ARBA" id="ARBA00005182"/>
    </source>
</evidence>
<evidence type="ECO:0000256" key="5">
    <source>
        <dbReference type="ARBA" id="ARBA00022679"/>
    </source>
</evidence>
<keyword evidence="5 11" id="KW-0808">Transferase</keyword>
<dbReference type="Pfam" id="PF03062">
    <property type="entry name" value="MBOAT"/>
    <property type="match status" value="1"/>
</dbReference>
<dbReference type="PANTHER" id="PTHR13285:SF23">
    <property type="entry name" value="TEICHOIC ACID D-ALANYLTRANSFERASE"/>
    <property type="match status" value="1"/>
</dbReference>
<dbReference type="EMBL" id="MKKK01000008">
    <property type="protein sequence ID" value="OEY97502.1"/>
    <property type="molecule type" value="Genomic_DNA"/>
</dbReference>
<reference evidence="13 14" key="1">
    <citation type="submission" date="2016-09" db="EMBL/GenBank/DDBJ databases">
        <authorList>
            <person name="Capua I."/>
            <person name="De Benedictis P."/>
            <person name="Joannis T."/>
            <person name="Lombin L.H."/>
            <person name="Cattoli G."/>
        </authorList>
    </citation>
    <scope>NUCLEOTIDE SEQUENCE [LARGE SCALE GENOMIC DNA]</scope>
    <source>
        <strain evidence="13 14">ANC 4671</strain>
    </source>
</reference>
<accession>A0A1E7RE28</accession>
<proteinExistence type="inferred from homology"/>
<dbReference type="InterPro" id="IPR004299">
    <property type="entry name" value="MBOAT_fam"/>
</dbReference>
<dbReference type="STRING" id="1262585.BJI46_09745"/>
<evidence type="ECO:0000256" key="10">
    <source>
        <dbReference type="ARBA" id="ARBA00023315"/>
    </source>
</evidence>
<evidence type="ECO:0000256" key="9">
    <source>
        <dbReference type="ARBA" id="ARBA00023136"/>
    </source>
</evidence>
<feature type="transmembrane region" description="Helical" evidence="12">
    <location>
        <begin position="348"/>
        <end position="369"/>
    </location>
</feature>
<feature type="transmembrane region" description="Helical" evidence="12">
    <location>
        <begin position="79"/>
        <end position="98"/>
    </location>
</feature>
<comment type="caution">
    <text evidence="13">The sequence shown here is derived from an EMBL/GenBank/DDBJ whole genome shotgun (WGS) entry which is preliminary data.</text>
</comment>
<evidence type="ECO:0000256" key="3">
    <source>
        <dbReference type="ARBA" id="ARBA00010323"/>
    </source>
</evidence>
<comment type="pathway">
    <text evidence="2 11">Glycan biosynthesis; alginate biosynthesis.</text>
</comment>
<dbReference type="AlphaFoldDB" id="A0A1E7RE28"/>
<feature type="transmembrane region" description="Helical" evidence="12">
    <location>
        <begin position="438"/>
        <end position="455"/>
    </location>
</feature>
<dbReference type="EC" id="2.3.1.-" evidence="11"/>
<feature type="transmembrane region" description="Helical" evidence="12">
    <location>
        <begin position="389"/>
        <end position="410"/>
    </location>
</feature>
<keyword evidence="14" id="KW-1185">Reference proteome</keyword>
<keyword evidence="9 11" id="KW-0472">Membrane</keyword>
<dbReference type="Proteomes" id="UP000185895">
    <property type="component" value="Unassembled WGS sequence"/>
</dbReference>
<dbReference type="InterPro" id="IPR051085">
    <property type="entry name" value="MB_O-acyltransferase"/>
</dbReference>
<keyword evidence="4 11" id="KW-1003">Cell membrane</keyword>
<keyword evidence="8 12" id="KW-1133">Transmembrane helix</keyword>
<dbReference type="InterPro" id="IPR028362">
    <property type="entry name" value="AlgI"/>
</dbReference>
<feature type="transmembrane region" description="Helical" evidence="12">
    <location>
        <begin position="6"/>
        <end position="25"/>
    </location>
</feature>
<keyword evidence="10 11" id="KW-0012">Acyltransferase</keyword>
<feature type="transmembrane region" description="Helical" evidence="12">
    <location>
        <begin position="34"/>
        <end position="67"/>
    </location>
</feature>
<comment type="similarity">
    <text evidence="3 11">Belongs to the membrane-bound acyltransferase family.</text>
</comment>
<organism evidence="13 14">
    <name type="scientific">Acinetobacter qingfengensis</name>
    <dbReference type="NCBI Taxonomy" id="1262585"/>
    <lineage>
        <taxon>Bacteria</taxon>
        <taxon>Pseudomonadati</taxon>
        <taxon>Pseudomonadota</taxon>
        <taxon>Gammaproteobacteria</taxon>
        <taxon>Moraxellales</taxon>
        <taxon>Moraxellaceae</taxon>
        <taxon>Acinetobacter</taxon>
    </lineage>
</organism>
<dbReference type="PIRSF" id="PIRSF016636">
    <property type="entry name" value="AlgI_DltB"/>
    <property type="match status" value="1"/>
</dbReference>